<keyword evidence="1" id="KW-0472">Membrane</keyword>
<reference evidence="2 3" key="1">
    <citation type="submission" date="2018-09" db="EMBL/GenBank/DDBJ databases">
        <title>The draft genome of Acinetobacter spp. strains.</title>
        <authorList>
            <person name="Qin J."/>
            <person name="Feng Y."/>
            <person name="Zong Z."/>
        </authorList>
    </citation>
    <scope>NUCLEOTIDE SEQUENCE [LARGE SCALE GENOMIC DNA]</scope>
    <source>
        <strain evidence="2 3">WCHAc060115</strain>
    </source>
</reference>
<dbReference type="GO" id="GO:0005886">
    <property type="term" value="C:plasma membrane"/>
    <property type="evidence" value="ECO:0007669"/>
    <property type="project" value="TreeGrafter"/>
</dbReference>
<dbReference type="PANTHER" id="PTHR34980:SF3">
    <property type="entry name" value="BLR8105 PROTEIN"/>
    <property type="match status" value="1"/>
</dbReference>
<evidence type="ECO:0000313" key="3">
    <source>
        <dbReference type="Proteomes" id="UP000280405"/>
    </source>
</evidence>
<evidence type="ECO:0000256" key="1">
    <source>
        <dbReference type="SAM" id="Phobius"/>
    </source>
</evidence>
<dbReference type="InterPro" id="IPR008523">
    <property type="entry name" value="DUF805"/>
</dbReference>
<sequence>MSSNFQTNDSPLSASGRFGRLSYLGWSFLSTLVFFIVAIVVAVLMAGTNPESISALSIPAMGIFLVLYIAFIYFTFVFTIRRLHDKNQSGWLSLIMLVPLINFFFLVYLCCAKGDEGTNNYGAPRVTRGWEKVLAWIYIITIPLMGVLAAISIPAYQSYIERAQLQQLEYQQQIEQSQ</sequence>
<dbReference type="Pfam" id="PF05656">
    <property type="entry name" value="DUF805"/>
    <property type="match status" value="1"/>
</dbReference>
<organism evidence="2 3">
    <name type="scientific">Acinetobacter rongchengensis</name>
    <dbReference type="NCBI Taxonomy" id="2419601"/>
    <lineage>
        <taxon>Bacteria</taxon>
        <taxon>Pseudomonadati</taxon>
        <taxon>Pseudomonadota</taxon>
        <taxon>Gammaproteobacteria</taxon>
        <taxon>Moraxellales</taxon>
        <taxon>Moraxellaceae</taxon>
        <taxon>Acinetobacter</taxon>
    </lineage>
</organism>
<proteinExistence type="predicted"/>
<dbReference type="Proteomes" id="UP000280405">
    <property type="component" value="Unassembled WGS sequence"/>
</dbReference>
<dbReference type="InterPro" id="IPR045584">
    <property type="entry name" value="Pilin-like"/>
</dbReference>
<feature type="transmembrane region" description="Helical" evidence="1">
    <location>
        <begin position="58"/>
        <end position="78"/>
    </location>
</feature>
<dbReference type="OrthoDB" id="9812349at2"/>
<keyword evidence="1" id="KW-0812">Transmembrane</keyword>
<dbReference type="PANTHER" id="PTHR34980">
    <property type="entry name" value="INNER MEMBRANE PROTEIN-RELATED-RELATED"/>
    <property type="match status" value="1"/>
</dbReference>
<protein>
    <submittedName>
        <fullName evidence="2">DUF805 domain-containing protein</fullName>
    </submittedName>
</protein>
<keyword evidence="1" id="KW-1133">Transmembrane helix</keyword>
<dbReference type="AlphaFoldDB" id="A0A3A8F3Y6"/>
<feature type="transmembrane region" description="Helical" evidence="1">
    <location>
        <begin position="21"/>
        <end position="46"/>
    </location>
</feature>
<keyword evidence="3" id="KW-1185">Reference proteome</keyword>
<feature type="transmembrane region" description="Helical" evidence="1">
    <location>
        <begin position="135"/>
        <end position="156"/>
    </location>
</feature>
<dbReference type="EMBL" id="RAXT01000002">
    <property type="protein sequence ID" value="RKG40486.1"/>
    <property type="molecule type" value="Genomic_DNA"/>
</dbReference>
<accession>A0A3A8F3Y6</accession>
<comment type="caution">
    <text evidence="2">The sequence shown here is derived from an EMBL/GenBank/DDBJ whole genome shotgun (WGS) entry which is preliminary data.</text>
</comment>
<feature type="transmembrane region" description="Helical" evidence="1">
    <location>
        <begin position="90"/>
        <end position="109"/>
    </location>
</feature>
<dbReference type="SUPFAM" id="SSF54523">
    <property type="entry name" value="Pili subunits"/>
    <property type="match status" value="1"/>
</dbReference>
<dbReference type="Gene3D" id="3.30.700.10">
    <property type="entry name" value="Glycoprotein, Type 4 Pilin"/>
    <property type="match status" value="1"/>
</dbReference>
<name>A0A3A8F3Y6_9GAMM</name>
<gene>
    <name evidence="2" type="ORF">D7V20_02275</name>
</gene>
<dbReference type="RefSeq" id="WP_120382720.1">
    <property type="nucleotide sequence ID" value="NZ_RAXT01000002.1"/>
</dbReference>
<evidence type="ECO:0000313" key="2">
    <source>
        <dbReference type="EMBL" id="RKG40486.1"/>
    </source>
</evidence>